<dbReference type="PROSITE" id="PS50146">
    <property type="entry name" value="DAGK"/>
    <property type="match status" value="1"/>
</dbReference>
<evidence type="ECO:0000259" key="12">
    <source>
        <dbReference type="PROSITE" id="PS50146"/>
    </source>
</evidence>
<dbReference type="Proteomes" id="UP001597546">
    <property type="component" value="Unassembled WGS sequence"/>
</dbReference>
<gene>
    <name evidence="13" type="ORF">ACFSSE_12855</name>
</gene>
<dbReference type="SUPFAM" id="SSF111331">
    <property type="entry name" value="NAD kinase/diacylglycerol kinase-like"/>
    <property type="match status" value="1"/>
</dbReference>
<keyword evidence="9" id="KW-0443">Lipid metabolism</keyword>
<feature type="domain" description="DAGKc" evidence="12">
    <location>
        <begin position="1"/>
        <end position="130"/>
    </location>
</feature>
<keyword evidence="4" id="KW-0479">Metal-binding</keyword>
<protein>
    <submittedName>
        <fullName evidence="13">Diacylglycerol/lipid kinase family protein</fullName>
        <ecNumber evidence="13">2.7.1.-</ecNumber>
    </submittedName>
</protein>
<evidence type="ECO:0000256" key="10">
    <source>
        <dbReference type="ARBA" id="ARBA00023209"/>
    </source>
</evidence>
<dbReference type="InterPro" id="IPR050187">
    <property type="entry name" value="Lipid_Phosphate_FormReg"/>
</dbReference>
<dbReference type="NCBIfam" id="TIGR00147">
    <property type="entry name" value="YegS/Rv2252/BmrU family lipid kinase"/>
    <property type="match status" value="1"/>
</dbReference>
<keyword evidence="6 13" id="KW-0418">Kinase</keyword>
<keyword evidence="3 13" id="KW-0808">Transferase</keyword>
<dbReference type="PANTHER" id="PTHR12358">
    <property type="entry name" value="SPHINGOSINE KINASE"/>
    <property type="match status" value="1"/>
</dbReference>
<dbReference type="EC" id="2.7.1.-" evidence="13"/>
<evidence type="ECO:0000256" key="4">
    <source>
        <dbReference type="ARBA" id="ARBA00022723"/>
    </source>
</evidence>
<sequence length="290" mass="31629">MKKKIIFIINPISGGLNKTFIPVLIDKYLDFQLFDAQIIYTAYSNHATLLAQEAIDNDFDIIVAVGGDGTINEVASVLESSGKTMAIIPCGSGNGLARTLGISLDNAKAITRINQLKTLKIDVGLLNNRKFVNMAGMGFDAHISAHFADSEKRGFIGYVKSTLKEIKSYKAQNYSINVNGGQIKRKAFMLSLANSSQYGNNAHISPTASVQDGLIDICIIKPFPLFIFPSLVIRMFTQTSAGSKYVEIIKAKKFIINRESEGPVHVDGEPVNMGKQLSFSVKHLALVLIV</sequence>
<dbReference type="InterPro" id="IPR001206">
    <property type="entry name" value="Diacylglycerol_kinase_cat_dom"/>
</dbReference>
<comment type="cofactor">
    <cofactor evidence="1">
        <name>Mg(2+)</name>
        <dbReference type="ChEBI" id="CHEBI:18420"/>
    </cofactor>
</comment>
<dbReference type="RefSeq" id="WP_379047189.1">
    <property type="nucleotide sequence ID" value="NZ_JBHSKW010000064.1"/>
</dbReference>
<dbReference type="InterPro" id="IPR045540">
    <property type="entry name" value="YegS/DAGK_C"/>
</dbReference>
<dbReference type="Pfam" id="PF00781">
    <property type="entry name" value="DAGK_cat"/>
    <property type="match status" value="1"/>
</dbReference>
<evidence type="ECO:0000256" key="11">
    <source>
        <dbReference type="ARBA" id="ARBA00023264"/>
    </source>
</evidence>
<keyword evidence="8" id="KW-0460">Magnesium</keyword>
<proteinExistence type="predicted"/>
<dbReference type="InterPro" id="IPR017438">
    <property type="entry name" value="ATP-NAD_kinase_N"/>
</dbReference>
<keyword evidence="10" id="KW-0594">Phospholipid biosynthesis</keyword>
<dbReference type="GO" id="GO:0016301">
    <property type="term" value="F:kinase activity"/>
    <property type="evidence" value="ECO:0007669"/>
    <property type="project" value="UniProtKB-KW"/>
</dbReference>
<accession>A0ABW5TWT4</accession>
<dbReference type="EMBL" id="JBHULV010000045">
    <property type="protein sequence ID" value="MFD2732591.1"/>
    <property type="molecule type" value="Genomic_DNA"/>
</dbReference>
<dbReference type="InterPro" id="IPR016064">
    <property type="entry name" value="NAD/diacylglycerol_kinase_sf"/>
</dbReference>
<keyword evidence="14" id="KW-1185">Reference proteome</keyword>
<evidence type="ECO:0000256" key="7">
    <source>
        <dbReference type="ARBA" id="ARBA00022840"/>
    </source>
</evidence>
<dbReference type="Pfam" id="PF19279">
    <property type="entry name" value="YegS_C"/>
    <property type="match status" value="1"/>
</dbReference>
<evidence type="ECO:0000256" key="2">
    <source>
        <dbReference type="ARBA" id="ARBA00022516"/>
    </source>
</evidence>
<evidence type="ECO:0000256" key="8">
    <source>
        <dbReference type="ARBA" id="ARBA00022842"/>
    </source>
</evidence>
<evidence type="ECO:0000256" key="9">
    <source>
        <dbReference type="ARBA" id="ARBA00023098"/>
    </source>
</evidence>
<evidence type="ECO:0000313" key="14">
    <source>
        <dbReference type="Proteomes" id="UP001597546"/>
    </source>
</evidence>
<dbReference type="Gene3D" id="3.40.50.10330">
    <property type="entry name" value="Probable inorganic polyphosphate/atp-NAD kinase, domain 1"/>
    <property type="match status" value="1"/>
</dbReference>
<evidence type="ECO:0000313" key="13">
    <source>
        <dbReference type="EMBL" id="MFD2732591.1"/>
    </source>
</evidence>
<dbReference type="PANTHER" id="PTHR12358:SF106">
    <property type="entry name" value="LIPID KINASE YEGS"/>
    <property type="match status" value="1"/>
</dbReference>
<dbReference type="InterPro" id="IPR005218">
    <property type="entry name" value="Diacylglycerol/lipid_kinase"/>
</dbReference>
<evidence type="ECO:0000256" key="3">
    <source>
        <dbReference type="ARBA" id="ARBA00022679"/>
    </source>
</evidence>
<evidence type="ECO:0000256" key="1">
    <source>
        <dbReference type="ARBA" id="ARBA00001946"/>
    </source>
</evidence>
<reference evidence="14" key="1">
    <citation type="journal article" date="2019" name="Int. J. Syst. Evol. Microbiol.">
        <title>The Global Catalogue of Microorganisms (GCM) 10K type strain sequencing project: providing services to taxonomists for standard genome sequencing and annotation.</title>
        <authorList>
            <consortium name="The Broad Institute Genomics Platform"/>
            <consortium name="The Broad Institute Genome Sequencing Center for Infectious Disease"/>
            <person name="Wu L."/>
            <person name="Ma J."/>
        </authorList>
    </citation>
    <scope>NUCLEOTIDE SEQUENCE [LARGE SCALE GENOMIC DNA]</scope>
    <source>
        <strain evidence="14">KCTC 42456</strain>
    </source>
</reference>
<name>A0ABW5TWT4_9SPHI</name>
<evidence type="ECO:0000256" key="5">
    <source>
        <dbReference type="ARBA" id="ARBA00022741"/>
    </source>
</evidence>
<dbReference type="SMART" id="SM00046">
    <property type="entry name" value="DAGKc"/>
    <property type="match status" value="1"/>
</dbReference>
<dbReference type="Gene3D" id="2.60.200.40">
    <property type="match status" value="1"/>
</dbReference>
<keyword evidence="2" id="KW-0444">Lipid biosynthesis</keyword>
<organism evidence="13 14">
    <name type="scientific">Pedobacter alpinus</name>
    <dbReference type="NCBI Taxonomy" id="1590643"/>
    <lineage>
        <taxon>Bacteria</taxon>
        <taxon>Pseudomonadati</taxon>
        <taxon>Bacteroidota</taxon>
        <taxon>Sphingobacteriia</taxon>
        <taxon>Sphingobacteriales</taxon>
        <taxon>Sphingobacteriaceae</taxon>
        <taxon>Pedobacter</taxon>
    </lineage>
</organism>
<keyword evidence="7" id="KW-0067">ATP-binding</keyword>
<keyword evidence="11" id="KW-1208">Phospholipid metabolism</keyword>
<keyword evidence="5" id="KW-0547">Nucleotide-binding</keyword>
<evidence type="ECO:0000256" key="6">
    <source>
        <dbReference type="ARBA" id="ARBA00022777"/>
    </source>
</evidence>
<comment type="caution">
    <text evidence="13">The sequence shown here is derived from an EMBL/GenBank/DDBJ whole genome shotgun (WGS) entry which is preliminary data.</text>
</comment>